<reference evidence="12" key="1">
    <citation type="journal article" date="2019" name="G3 (Bethesda)">
        <title>Genome Assemblies of Two Rare Opportunistic Yeast Pathogens: Diutina rugosa (syn. Candida rugosa) and Trichomonascus ciferrii (syn. Candida ciferrii).</title>
        <authorList>
            <person name="Mixao V."/>
            <person name="Saus E."/>
            <person name="Hansen A.P."/>
            <person name="Lass-Florl C."/>
            <person name="Gabaldon T."/>
        </authorList>
    </citation>
    <scope>NUCLEOTIDE SEQUENCE</scope>
    <source>
        <strain evidence="12">CBS 4856</strain>
    </source>
</reference>
<dbReference type="AlphaFoldDB" id="A0A642V9T3"/>
<comment type="similarity">
    <text evidence="2">Belongs to the MDM31/MDM32 family.</text>
</comment>
<keyword evidence="13" id="KW-1185">Reference proteome</keyword>
<evidence type="ECO:0000256" key="10">
    <source>
        <dbReference type="SAM" id="MobiDB-lite"/>
    </source>
</evidence>
<comment type="function">
    <text evidence="9">Involved in the organization of the mitochondrial membranes and the global structure of the mitochondria. Also required for mitochondrial distribution and mobility as well as for the maintenance of mitochondrial DNA nucleoids structures.</text>
</comment>
<evidence type="ECO:0000313" key="12">
    <source>
        <dbReference type="EMBL" id="KAA8916581.1"/>
    </source>
</evidence>
<evidence type="ECO:0000256" key="7">
    <source>
        <dbReference type="ARBA" id="ARBA00023128"/>
    </source>
</evidence>
<keyword evidence="6 11" id="KW-1133">Transmembrane helix</keyword>
<feature type="transmembrane region" description="Helical" evidence="11">
    <location>
        <begin position="113"/>
        <end position="138"/>
    </location>
</feature>
<evidence type="ECO:0000313" key="13">
    <source>
        <dbReference type="Proteomes" id="UP000761534"/>
    </source>
</evidence>
<protein>
    <recommendedName>
        <fullName evidence="14">Mitochondrial distribution and morphology protein 31</fullName>
    </recommendedName>
</protein>
<sequence length="579" mass="66099">MLNLGVPRKHKQGLVASMLLRQYTTNTNQPNEKTNLTTDANANEPKKEDATANNENTKHKNKPEEEQQHWIHRPTKDELLAAASGALERLKIRFKWTMIRQVRPFNMDDISAMFSWILVGNLLWILLGTTTFCSLVLFTMNTVSAQDYFARKVGDLLTRETGITVVFENAIVPHWKDGVISLRNVFVSRRPGSSKVQYRVQKGSQAIAAAAAKAGAAEPVINEDDDGNYTQFDLTIDCISVTLSLRKWMDGKGILQDVEVKGVRGLVDRRHVRWNPDDDPTKYKNVHVHGDFEIDSFKLEDALFTLYQPGADKPFDVSIFNCDLPQLRKHWLFYDILSANNMSGSYDNSLFTIHPRQLTTRPFDDNEPSPWKKINRLRIDGVDIKHLNRGVDGPFGWIESGNVDLLADVMLPEDAEQFKFTEVMEDIVERWEANLSRRDKNGREMVTKVEERAREKEAHKYIVIDLRVQLNNTRAAVPIFTSDLTYINNALIRPIVAYINSRDTYIPINCRVVKRLTDFEGSWTIYDSELMDDVSAEVYEAFAKNVADDEARALRMRKVGFWSVQFAAQLLLLSLGALA</sequence>
<evidence type="ECO:0000256" key="1">
    <source>
        <dbReference type="ARBA" id="ARBA00004273"/>
    </source>
</evidence>
<evidence type="ECO:0008006" key="14">
    <source>
        <dbReference type="Google" id="ProtNLM"/>
    </source>
</evidence>
<dbReference type="InterPro" id="IPR012571">
    <property type="entry name" value="Mdm31/Mdm32"/>
</dbReference>
<dbReference type="Pfam" id="PF08118">
    <property type="entry name" value="MDM31_MDM32"/>
    <property type="match status" value="1"/>
</dbReference>
<name>A0A642V9T3_9ASCO</name>
<evidence type="ECO:0000256" key="5">
    <source>
        <dbReference type="ARBA" id="ARBA00022946"/>
    </source>
</evidence>
<feature type="region of interest" description="Disordered" evidence="10">
    <location>
        <begin position="25"/>
        <end position="70"/>
    </location>
</feature>
<evidence type="ECO:0000256" key="9">
    <source>
        <dbReference type="ARBA" id="ARBA00025191"/>
    </source>
</evidence>
<evidence type="ECO:0000256" key="6">
    <source>
        <dbReference type="ARBA" id="ARBA00022989"/>
    </source>
</evidence>
<dbReference type="EMBL" id="SWFS01000093">
    <property type="protein sequence ID" value="KAA8916581.1"/>
    <property type="molecule type" value="Genomic_DNA"/>
</dbReference>
<dbReference type="OrthoDB" id="17678at2759"/>
<evidence type="ECO:0000256" key="3">
    <source>
        <dbReference type="ARBA" id="ARBA00022692"/>
    </source>
</evidence>
<keyword evidence="3 11" id="KW-0812">Transmembrane</keyword>
<dbReference type="GO" id="GO:0000001">
    <property type="term" value="P:mitochondrion inheritance"/>
    <property type="evidence" value="ECO:0007669"/>
    <property type="project" value="InterPro"/>
</dbReference>
<organism evidence="12 13">
    <name type="scientific">Trichomonascus ciferrii</name>
    <dbReference type="NCBI Taxonomy" id="44093"/>
    <lineage>
        <taxon>Eukaryota</taxon>
        <taxon>Fungi</taxon>
        <taxon>Dikarya</taxon>
        <taxon>Ascomycota</taxon>
        <taxon>Saccharomycotina</taxon>
        <taxon>Dipodascomycetes</taxon>
        <taxon>Dipodascales</taxon>
        <taxon>Trichomonascaceae</taxon>
        <taxon>Trichomonascus</taxon>
        <taxon>Trichomonascus ciferrii complex</taxon>
    </lineage>
</organism>
<evidence type="ECO:0000256" key="8">
    <source>
        <dbReference type="ARBA" id="ARBA00023136"/>
    </source>
</evidence>
<comment type="caution">
    <text evidence="12">The sequence shown here is derived from an EMBL/GenBank/DDBJ whole genome shotgun (WGS) entry which is preliminary data.</text>
</comment>
<dbReference type="PANTHER" id="PTHR31068">
    <property type="entry name" value="MITOCHONDRIAL DISTRIBUTION AND MORPHOLOGY PROTEIN 31"/>
    <property type="match status" value="1"/>
</dbReference>
<dbReference type="GO" id="GO:0005743">
    <property type="term" value="C:mitochondrial inner membrane"/>
    <property type="evidence" value="ECO:0007669"/>
    <property type="project" value="UniProtKB-SubCell"/>
</dbReference>
<feature type="compositionally biased region" description="Polar residues" evidence="10">
    <location>
        <begin position="25"/>
        <end position="41"/>
    </location>
</feature>
<evidence type="ECO:0000256" key="11">
    <source>
        <dbReference type="SAM" id="Phobius"/>
    </source>
</evidence>
<keyword evidence="8 11" id="KW-0472">Membrane</keyword>
<comment type="subcellular location">
    <subcellularLocation>
        <location evidence="1">Mitochondrion inner membrane</location>
    </subcellularLocation>
</comment>
<feature type="compositionally biased region" description="Basic and acidic residues" evidence="10">
    <location>
        <begin position="44"/>
        <end position="70"/>
    </location>
</feature>
<dbReference type="VEuPathDB" id="FungiDB:TRICI_001207"/>
<proteinExistence type="inferred from homology"/>
<keyword evidence="5" id="KW-0809">Transit peptide</keyword>
<keyword evidence="4" id="KW-0999">Mitochondrion inner membrane</keyword>
<gene>
    <name evidence="12" type="ORF">TRICI_001207</name>
</gene>
<evidence type="ECO:0000256" key="4">
    <source>
        <dbReference type="ARBA" id="ARBA00022792"/>
    </source>
</evidence>
<dbReference type="PANTHER" id="PTHR31068:SF0">
    <property type="entry name" value="MITOCHONDRIAL DISTRIBUTION AND MORPHOLOGY PROTEIN 31"/>
    <property type="match status" value="1"/>
</dbReference>
<evidence type="ECO:0000256" key="2">
    <source>
        <dbReference type="ARBA" id="ARBA00005687"/>
    </source>
</evidence>
<keyword evidence="7" id="KW-0496">Mitochondrion</keyword>
<accession>A0A642V9T3</accession>
<dbReference type="Proteomes" id="UP000761534">
    <property type="component" value="Unassembled WGS sequence"/>
</dbReference>
<dbReference type="GO" id="GO:0007005">
    <property type="term" value="P:mitochondrion organization"/>
    <property type="evidence" value="ECO:0007669"/>
    <property type="project" value="InterPro"/>
</dbReference>